<evidence type="ECO:0000313" key="3">
    <source>
        <dbReference type="EMBL" id="KAK8786828.1"/>
    </source>
</evidence>
<evidence type="ECO:0000313" key="4">
    <source>
        <dbReference type="Proteomes" id="UP001321473"/>
    </source>
</evidence>
<feature type="compositionally biased region" description="Polar residues" evidence="1">
    <location>
        <begin position="1"/>
        <end position="12"/>
    </location>
</feature>
<comment type="caution">
    <text evidence="3">The sequence shown here is derived from an EMBL/GenBank/DDBJ whole genome shotgun (WGS) entry which is preliminary data.</text>
</comment>
<dbReference type="EMBL" id="JARKHS020002353">
    <property type="protein sequence ID" value="KAK8786828.1"/>
    <property type="molecule type" value="Genomic_DNA"/>
</dbReference>
<reference evidence="3 4" key="1">
    <citation type="journal article" date="2023" name="Arcadia Sci">
        <title>De novo assembly of a long-read Amblyomma americanum tick genome.</title>
        <authorList>
            <person name="Chou S."/>
            <person name="Poskanzer K.E."/>
            <person name="Rollins M."/>
            <person name="Thuy-Boun P.S."/>
        </authorList>
    </citation>
    <scope>NUCLEOTIDE SEQUENCE [LARGE SCALE GENOMIC DNA]</scope>
    <source>
        <strain evidence="3">F_SG_1</strain>
        <tissue evidence="3">Salivary glands</tissue>
    </source>
</reference>
<name>A0AAQ4FJT3_AMBAM</name>
<organism evidence="3 4">
    <name type="scientific">Amblyomma americanum</name>
    <name type="common">Lone star tick</name>
    <dbReference type="NCBI Taxonomy" id="6943"/>
    <lineage>
        <taxon>Eukaryota</taxon>
        <taxon>Metazoa</taxon>
        <taxon>Ecdysozoa</taxon>
        <taxon>Arthropoda</taxon>
        <taxon>Chelicerata</taxon>
        <taxon>Arachnida</taxon>
        <taxon>Acari</taxon>
        <taxon>Parasitiformes</taxon>
        <taxon>Ixodida</taxon>
        <taxon>Ixodoidea</taxon>
        <taxon>Ixodidae</taxon>
        <taxon>Amblyomminae</taxon>
        <taxon>Amblyomma</taxon>
    </lineage>
</organism>
<dbReference type="AlphaFoldDB" id="A0AAQ4FJT3"/>
<evidence type="ECO:0000256" key="1">
    <source>
        <dbReference type="SAM" id="MobiDB-lite"/>
    </source>
</evidence>
<keyword evidence="4" id="KW-1185">Reference proteome</keyword>
<gene>
    <name evidence="3" type="ORF">V5799_023394</name>
</gene>
<evidence type="ECO:0000256" key="2">
    <source>
        <dbReference type="SAM" id="Phobius"/>
    </source>
</evidence>
<protein>
    <submittedName>
        <fullName evidence="3">Uncharacterized protein</fullName>
    </submittedName>
</protein>
<keyword evidence="2" id="KW-0472">Membrane</keyword>
<keyword evidence="2" id="KW-0812">Transmembrane</keyword>
<feature type="region of interest" description="Disordered" evidence="1">
    <location>
        <begin position="1"/>
        <end position="27"/>
    </location>
</feature>
<dbReference type="Proteomes" id="UP001321473">
    <property type="component" value="Unassembled WGS sequence"/>
</dbReference>
<accession>A0AAQ4FJT3</accession>
<proteinExistence type="predicted"/>
<sequence>MAAGQSGSTLEKYTNRQKQDQPRLLSPAGEHWYTGDVSCMIPRRKEYSSTDAWTFTLALIFVKYSFWWHLLVHKRRGHSLLDLA</sequence>
<keyword evidence="2" id="KW-1133">Transmembrane helix</keyword>
<feature type="transmembrane region" description="Helical" evidence="2">
    <location>
        <begin position="52"/>
        <end position="71"/>
    </location>
</feature>